<protein>
    <submittedName>
        <fullName evidence="3">Uncharacterized protein</fullName>
    </submittedName>
</protein>
<comment type="caution">
    <text evidence="3">The sequence shown here is derived from an EMBL/GenBank/DDBJ whole genome shotgun (WGS) entry which is preliminary data.</text>
</comment>
<dbReference type="AlphaFoldDB" id="A0A5M9MDY7"/>
<feature type="transmembrane region" description="Helical" evidence="2">
    <location>
        <begin position="12"/>
        <end position="35"/>
    </location>
</feature>
<keyword evidence="2" id="KW-0472">Membrane</keyword>
<accession>A0A5M9MDY7</accession>
<dbReference type="Proteomes" id="UP000324241">
    <property type="component" value="Unassembled WGS sequence"/>
</dbReference>
<keyword evidence="2" id="KW-0812">Transmembrane</keyword>
<name>A0A5M9MDY7_9EURO</name>
<sequence length="452" mass="50043">MEGRASGPAGDFVIANALPVLLLPALIILIIYLVAPRIEVRFITMDGAPKLSESLSESDSTLRSEMGTLTSSKSVVSPTPKPRHVSNILDSHLDDIDVPILQPEPTKRVPVGRKTKELEDCAGKLQMANSAALLDDALDNLMIPVLEPKRVSPVMFIASPTKLSPKDLANAFCLPLGKKMARAVVSSDGSGLPKVIPWDGTIHWALKGCSVFDNYMEERQAFTYRPNILSQQPVNGLWMFQYGVRYIPSVRETNCYRTVRIEDLPASMTLNQVLAAIQGEIYCARLLNTQPITGSNTAIITFIFQVEAIRFLKASKQGLQLGLVAAKVIPVHTPTYPIPADMERMIFKEGYRRCLCVSGERGIRKEVISQFLMNSPHANFIESVQNGHVSDEVHIHFHSVKTAAAAYTLLKGHPIFFDYKFRFLRPLRLLKPAPLRSQSPAGQPRKNPRIGI</sequence>
<dbReference type="EMBL" id="QUQM01000005">
    <property type="protein sequence ID" value="KAA8643680.1"/>
    <property type="molecule type" value="Genomic_DNA"/>
</dbReference>
<reference evidence="3 4" key="1">
    <citation type="submission" date="2019-08" db="EMBL/GenBank/DDBJ databases">
        <title>The genome sequence of a newly discovered highly antifungal drug resistant Aspergillus species, Aspergillus tanneri NIH 1004.</title>
        <authorList>
            <person name="Mounaud S."/>
            <person name="Singh I."/>
            <person name="Joardar V."/>
            <person name="Pakala S."/>
            <person name="Pakala S."/>
            <person name="Venepally P."/>
            <person name="Chung J.K."/>
            <person name="Losada L."/>
            <person name="Nierman W.C."/>
        </authorList>
    </citation>
    <scope>NUCLEOTIDE SEQUENCE [LARGE SCALE GENOMIC DNA]</scope>
    <source>
        <strain evidence="3 4">NIH1004</strain>
    </source>
</reference>
<feature type="region of interest" description="Disordered" evidence="1">
    <location>
        <begin position="52"/>
        <end position="81"/>
    </location>
</feature>
<organism evidence="3 4">
    <name type="scientific">Aspergillus tanneri</name>
    <dbReference type="NCBI Taxonomy" id="1220188"/>
    <lineage>
        <taxon>Eukaryota</taxon>
        <taxon>Fungi</taxon>
        <taxon>Dikarya</taxon>
        <taxon>Ascomycota</taxon>
        <taxon>Pezizomycotina</taxon>
        <taxon>Eurotiomycetes</taxon>
        <taxon>Eurotiomycetidae</taxon>
        <taxon>Eurotiales</taxon>
        <taxon>Aspergillaceae</taxon>
        <taxon>Aspergillus</taxon>
        <taxon>Aspergillus subgen. Circumdati</taxon>
    </lineage>
</organism>
<dbReference type="GeneID" id="54333156"/>
<feature type="compositionally biased region" description="Low complexity" evidence="1">
    <location>
        <begin position="52"/>
        <end position="78"/>
    </location>
</feature>
<evidence type="ECO:0000313" key="3">
    <source>
        <dbReference type="EMBL" id="KAA8643680.1"/>
    </source>
</evidence>
<evidence type="ECO:0000313" key="4">
    <source>
        <dbReference type="Proteomes" id="UP000324241"/>
    </source>
</evidence>
<gene>
    <name evidence="3" type="ORF">ATNIH1004_010454</name>
</gene>
<dbReference type="VEuPathDB" id="FungiDB:EYZ11_006976"/>
<evidence type="ECO:0000256" key="1">
    <source>
        <dbReference type="SAM" id="MobiDB-lite"/>
    </source>
</evidence>
<dbReference type="RefSeq" id="XP_033423042.1">
    <property type="nucleotide sequence ID" value="XM_033575024.1"/>
</dbReference>
<keyword evidence="2" id="KW-1133">Transmembrane helix</keyword>
<proteinExistence type="predicted"/>
<dbReference type="OrthoDB" id="5244622at2759"/>
<evidence type="ECO:0000256" key="2">
    <source>
        <dbReference type="SAM" id="Phobius"/>
    </source>
</evidence>